<dbReference type="EMBL" id="JAHCDA010000002">
    <property type="protein sequence ID" value="MBS7811336.1"/>
    <property type="molecule type" value="Genomic_DNA"/>
</dbReference>
<dbReference type="PROSITE" id="PS51257">
    <property type="entry name" value="PROKAR_LIPOPROTEIN"/>
    <property type="match status" value="1"/>
</dbReference>
<comment type="caution">
    <text evidence="2">The sequence shown here is derived from an EMBL/GenBank/DDBJ whole genome shotgun (WGS) entry which is preliminary data.</text>
</comment>
<evidence type="ECO:0008006" key="4">
    <source>
        <dbReference type="Google" id="ProtNLM"/>
    </source>
</evidence>
<sequence>MKPLLAMGAMLALAACETTTGQQGFTEMHPLLDNTGRVVAYAPASAVRNTPPGTAIRMNINGTDQLVTLGPRISPATSAGTPVIIGTDNGRPVVAHIGQGQGDLAPAGTPVITGTDTNGRPIITYVQPGQQAPQGAVAGRRGQRNVAPTAPGTLAPGVNPVVQPNR</sequence>
<feature type="region of interest" description="Disordered" evidence="1">
    <location>
        <begin position="129"/>
        <end position="166"/>
    </location>
</feature>
<name>A0ABS5QCC2_9PROT</name>
<organism evidence="2 3">
    <name type="scientific">Roseococcus pinisoli</name>
    <dbReference type="NCBI Taxonomy" id="2835040"/>
    <lineage>
        <taxon>Bacteria</taxon>
        <taxon>Pseudomonadati</taxon>
        <taxon>Pseudomonadota</taxon>
        <taxon>Alphaproteobacteria</taxon>
        <taxon>Acetobacterales</taxon>
        <taxon>Roseomonadaceae</taxon>
        <taxon>Roseococcus</taxon>
    </lineage>
</organism>
<feature type="compositionally biased region" description="Low complexity" evidence="1">
    <location>
        <begin position="129"/>
        <end position="140"/>
    </location>
</feature>
<evidence type="ECO:0000256" key="1">
    <source>
        <dbReference type="SAM" id="MobiDB-lite"/>
    </source>
</evidence>
<evidence type="ECO:0000313" key="2">
    <source>
        <dbReference type="EMBL" id="MBS7811336.1"/>
    </source>
</evidence>
<dbReference type="Proteomes" id="UP000766336">
    <property type="component" value="Unassembled WGS sequence"/>
</dbReference>
<proteinExistence type="predicted"/>
<reference evidence="2 3" key="1">
    <citation type="submission" date="2021-05" db="EMBL/GenBank/DDBJ databases">
        <title>Roseococcus sp. XZZS9, whole genome shotgun sequencing project.</title>
        <authorList>
            <person name="Zhao G."/>
            <person name="Shen L."/>
        </authorList>
    </citation>
    <scope>NUCLEOTIDE SEQUENCE [LARGE SCALE GENOMIC DNA]</scope>
    <source>
        <strain evidence="2 3">XZZS9</strain>
    </source>
</reference>
<evidence type="ECO:0000313" key="3">
    <source>
        <dbReference type="Proteomes" id="UP000766336"/>
    </source>
</evidence>
<gene>
    <name evidence="2" type="ORF">KHU32_10330</name>
</gene>
<keyword evidence="3" id="KW-1185">Reference proteome</keyword>
<accession>A0ABS5QCC2</accession>
<protein>
    <recommendedName>
        <fullName evidence="4">Lipoprotein</fullName>
    </recommendedName>
</protein>
<dbReference type="RefSeq" id="WP_213670024.1">
    <property type="nucleotide sequence ID" value="NZ_JAHCDA010000002.1"/>
</dbReference>